<dbReference type="CDD" id="cd15831">
    <property type="entry name" value="BTAD"/>
    <property type="match status" value="1"/>
</dbReference>
<dbReference type="OrthoDB" id="581105at2"/>
<dbReference type="InterPro" id="IPR016032">
    <property type="entry name" value="Sig_transdc_resp-reg_C-effctor"/>
</dbReference>
<organism evidence="10 11">
    <name type="scientific">Actinacidiphila alni</name>
    <dbReference type="NCBI Taxonomy" id="380248"/>
    <lineage>
        <taxon>Bacteria</taxon>
        <taxon>Bacillati</taxon>
        <taxon>Actinomycetota</taxon>
        <taxon>Actinomycetes</taxon>
        <taxon>Kitasatosporales</taxon>
        <taxon>Streptomycetaceae</taxon>
        <taxon>Actinacidiphila</taxon>
    </lineage>
</organism>
<dbReference type="GO" id="GO:0006355">
    <property type="term" value="P:regulation of DNA-templated transcription"/>
    <property type="evidence" value="ECO:0007669"/>
    <property type="project" value="InterPro"/>
</dbReference>
<dbReference type="InterPro" id="IPR003593">
    <property type="entry name" value="AAA+_ATPase"/>
</dbReference>
<dbReference type="Gene3D" id="1.25.40.10">
    <property type="entry name" value="Tetratricopeptide repeat domain"/>
    <property type="match status" value="2"/>
</dbReference>
<dbReference type="RefSeq" id="WP_093711779.1">
    <property type="nucleotide sequence ID" value="NZ_FONG01000002.1"/>
</dbReference>
<feature type="domain" description="OmpR/PhoB-type" evidence="9">
    <location>
        <begin position="1"/>
        <end position="96"/>
    </location>
</feature>
<feature type="compositionally biased region" description="Low complexity" evidence="8">
    <location>
        <begin position="282"/>
        <end position="301"/>
    </location>
</feature>
<dbReference type="SUPFAM" id="SSF52540">
    <property type="entry name" value="P-loop containing nucleoside triphosphate hydrolases"/>
    <property type="match status" value="1"/>
</dbReference>
<reference evidence="10 11" key="1">
    <citation type="submission" date="2016-10" db="EMBL/GenBank/DDBJ databases">
        <authorList>
            <person name="de Groot N.N."/>
        </authorList>
    </citation>
    <scope>NUCLEOTIDE SEQUENCE [LARGE SCALE GENOMIC DNA]</scope>
    <source>
        <strain evidence="10 11">CGMCC 4.3510</strain>
    </source>
</reference>
<gene>
    <name evidence="10" type="ORF">SAMN05216251_10230</name>
</gene>
<dbReference type="PROSITE" id="PS50005">
    <property type="entry name" value="TPR"/>
    <property type="match status" value="1"/>
</dbReference>
<feature type="compositionally biased region" description="Basic and acidic residues" evidence="8">
    <location>
        <begin position="257"/>
        <end position="281"/>
    </location>
</feature>
<dbReference type="PANTHER" id="PTHR35807:SF1">
    <property type="entry name" value="TRANSCRIPTIONAL REGULATOR REDD"/>
    <property type="match status" value="1"/>
</dbReference>
<keyword evidence="5" id="KW-0804">Transcription</keyword>
<dbReference type="PROSITE" id="PS51755">
    <property type="entry name" value="OMPR_PHOB"/>
    <property type="match status" value="1"/>
</dbReference>
<protein>
    <submittedName>
        <fullName evidence="10">DNA-binding transcriptional activator of the SARP family</fullName>
    </submittedName>
</protein>
<evidence type="ECO:0000256" key="4">
    <source>
        <dbReference type="ARBA" id="ARBA00023125"/>
    </source>
</evidence>
<evidence type="ECO:0000256" key="1">
    <source>
        <dbReference type="ARBA" id="ARBA00005820"/>
    </source>
</evidence>
<evidence type="ECO:0000256" key="2">
    <source>
        <dbReference type="ARBA" id="ARBA00023012"/>
    </source>
</evidence>
<dbReference type="SMART" id="SM00862">
    <property type="entry name" value="Trans_reg_C"/>
    <property type="match status" value="1"/>
</dbReference>
<dbReference type="InterPro" id="IPR036388">
    <property type="entry name" value="WH-like_DNA-bd_sf"/>
</dbReference>
<keyword evidence="4 7" id="KW-0238">DNA-binding</keyword>
<evidence type="ECO:0000256" key="3">
    <source>
        <dbReference type="ARBA" id="ARBA00023015"/>
    </source>
</evidence>
<dbReference type="AlphaFoldDB" id="A0A1I1YGY9"/>
<dbReference type="InterPro" id="IPR001867">
    <property type="entry name" value="OmpR/PhoB-type_DNA-bd"/>
</dbReference>
<dbReference type="Pfam" id="PF00486">
    <property type="entry name" value="Trans_reg_C"/>
    <property type="match status" value="1"/>
</dbReference>
<feature type="compositionally biased region" description="Basic and acidic residues" evidence="8">
    <location>
        <begin position="974"/>
        <end position="986"/>
    </location>
</feature>
<evidence type="ECO:0000256" key="7">
    <source>
        <dbReference type="PROSITE-ProRule" id="PRU01091"/>
    </source>
</evidence>
<evidence type="ECO:0000256" key="5">
    <source>
        <dbReference type="ARBA" id="ARBA00023163"/>
    </source>
</evidence>
<dbReference type="InterPro" id="IPR019734">
    <property type="entry name" value="TPR_rpt"/>
</dbReference>
<evidence type="ECO:0000256" key="6">
    <source>
        <dbReference type="PROSITE-ProRule" id="PRU00339"/>
    </source>
</evidence>
<dbReference type="SMART" id="SM00382">
    <property type="entry name" value="AAA"/>
    <property type="match status" value="1"/>
</dbReference>
<keyword evidence="3" id="KW-0805">Transcription regulation</keyword>
<evidence type="ECO:0000313" key="11">
    <source>
        <dbReference type="Proteomes" id="UP000199323"/>
    </source>
</evidence>
<feature type="region of interest" description="Disordered" evidence="8">
    <location>
        <begin position="974"/>
        <end position="1018"/>
    </location>
</feature>
<keyword evidence="11" id="KW-1185">Reference proteome</keyword>
<dbReference type="SUPFAM" id="SSF48452">
    <property type="entry name" value="TPR-like"/>
    <property type="match status" value="2"/>
</dbReference>
<dbReference type="InterPro" id="IPR005158">
    <property type="entry name" value="BTAD"/>
</dbReference>
<evidence type="ECO:0000259" key="9">
    <source>
        <dbReference type="PROSITE" id="PS51755"/>
    </source>
</evidence>
<keyword evidence="6" id="KW-0802">TPR repeat</keyword>
<dbReference type="GO" id="GO:0000160">
    <property type="term" value="P:phosphorelay signal transduction system"/>
    <property type="evidence" value="ECO:0007669"/>
    <property type="project" value="UniProtKB-KW"/>
</dbReference>
<sequence length="1018" mass="109743">MDDGRLRVETLGPLRAYAADREIALGPPKQRAVFAMLALRDGREVSRDRLVDGIWGEAAPTTAVGSLHTYVSGLRRALAGLGEPLVSSGTGYALRLPPGGLDVAEAERLAARARTDAAAGDREAALAAFDAALALWRPGPDGTAGTVLGGLPGAFAAEHRTWAAGLRLRLVREHAELLLDAGRPAAAADRLRAHAAAHPYDEGLRALLITALSRSGRTADALTQYHDLRTRLADDLGLDPSAELRALFASLLSAGAEHPREAEQRREADRPREAGHPRDAAPESAPAAAPAAPVRPAQLPRGVPDFVGREDAVRQVLETARAAGSGTDGGTGGEADDGSPRIVMAVGVGGVGKTALAVRCAHLLAPAYPDGQVYVNLRGFDPKRPARSPADALHHLLTSAHPGAVPADHEQRVALWRSIVRDKRMLIVLDNAESADQVEDLLPGDGPSFVIVTSRNRLSGLAVRYGARRVTLSPLTADESLTMLRAAIGDTRVGAELPAARRIAELCDRLPLALRIASEQVTAGSQARIADLAAELEDVRYRLDALQIPDDELYSVRGVLSWSYARLDDRTAHAFRTLGLFPGVNIRAEAAIALLDVPPQAATAALRNLAAQHLMEATGTGYWMHDLTRIYAEEVARDGEPPQVRKAALRRVLHWYVRTLTQDYKSTKVKLPFTLEEPAPHAPLRFADQKELVAWCVQEWDNLAPLLRTAQRVGCHDEAWQLAYLLFDYFYAAGQTRDWVEVLRLGMRSAEMTGDRQAQAVLLNHLGVAYSRLGDNDAAVRELRRGLRLLEDLGDDVLRTSLLGNLASVLREAKDYRAALPYAGQALDLARRSGLDYYEAGVLDVLCELHAELGEFEDALWYGTYGLTAARRCGNVLLEANILLNLGGAEHGLAHAEKASRYFQDALALCESGGDHYHEALTLFGLAKVARAGSDVPAARGLATRALRRLKALGAEETADVTLFLRSLDEDGADGTRHQAVRERPVRGRALPEQAVPARVTAGPRRSGPYRPADPVAR</sequence>
<proteinExistence type="inferred from homology"/>
<dbReference type="InterPro" id="IPR011990">
    <property type="entry name" value="TPR-like_helical_dom_sf"/>
</dbReference>
<dbReference type="Gene3D" id="3.40.50.300">
    <property type="entry name" value="P-loop containing nucleotide triphosphate hydrolases"/>
    <property type="match status" value="1"/>
</dbReference>
<dbReference type="SMART" id="SM00028">
    <property type="entry name" value="TPR"/>
    <property type="match status" value="4"/>
</dbReference>
<dbReference type="Proteomes" id="UP000199323">
    <property type="component" value="Unassembled WGS sequence"/>
</dbReference>
<dbReference type="GO" id="GO:0043531">
    <property type="term" value="F:ADP binding"/>
    <property type="evidence" value="ECO:0007669"/>
    <property type="project" value="InterPro"/>
</dbReference>
<dbReference type="Pfam" id="PF03704">
    <property type="entry name" value="BTAD"/>
    <property type="match status" value="1"/>
</dbReference>
<feature type="repeat" description="TPR" evidence="6">
    <location>
        <begin position="760"/>
        <end position="793"/>
    </location>
</feature>
<dbReference type="STRING" id="380248.SAMN05216251_10230"/>
<evidence type="ECO:0000313" key="10">
    <source>
        <dbReference type="EMBL" id="SFE18855.1"/>
    </source>
</evidence>
<dbReference type="InterPro" id="IPR027417">
    <property type="entry name" value="P-loop_NTPase"/>
</dbReference>
<feature type="region of interest" description="Disordered" evidence="8">
    <location>
        <begin position="320"/>
        <end position="339"/>
    </location>
</feature>
<name>A0A1I1YGY9_9ACTN</name>
<evidence type="ECO:0000256" key="8">
    <source>
        <dbReference type="SAM" id="MobiDB-lite"/>
    </source>
</evidence>
<dbReference type="Gene3D" id="1.10.10.10">
    <property type="entry name" value="Winged helix-like DNA-binding domain superfamily/Winged helix DNA-binding domain"/>
    <property type="match status" value="1"/>
</dbReference>
<accession>A0A1I1YGY9</accession>
<comment type="similarity">
    <text evidence="1">Belongs to the AfsR/DnrI/RedD regulatory family.</text>
</comment>
<dbReference type="SUPFAM" id="SSF46894">
    <property type="entry name" value="C-terminal effector domain of the bipartite response regulators"/>
    <property type="match status" value="1"/>
</dbReference>
<dbReference type="InterPro" id="IPR051677">
    <property type="entry name" value="AfsR-DnrI-RedD_regulator"/>
</dbReference>
<dbReference type="GO" id="GO:0003677">
    <property type="term" value="F:DNA binding"/>
    <property type="evidence" value="ECO:0007669"/>
    <property type="project" value="UniProtKB-UniRule"/>
</dbReference>
<keyword evidence="2" id="KW-0902">Two-component regulatory system</keyword>
<dbReference type="SMART" id="SM01043">
    <property type="entry name" value="BTAD"/>
    <property type="match status" value="1"/>
</dbReference>
<dbReference type="EMBL" id="FONG01000002">
    <property type="protein sequence ID" value="SFE18855.1"/>
    <property type="molecule type" value="Genomic_DNA"/>
</dbReference>
<feature type="DNA-binding region" description="OmpR/PhoB-type" evidence="7">
    <location>
        <begin position="1"/>
        <end position="96"/>
    </location>
</feature>
<dbReference type="PRINTS" id="PR00364">
    <property type="entry name" value="DISEASERSIST"/>
</dbReference>
<feature type="region of interest" description="Disordered" evidence="8">
    <location>
        <begin position="255"/>
        <end position="304"/>
    </location>
</feature>
<dbReference type="PANTHER" id="PTHR35807">
    <property type="entry name" value="TRANSCRIPTIONAL REGULATOR REDD-RELATED"/>
    <property type="match status" value="1"/>
</dbReference>